<keyword evidence="1" id="KW-0808">Transferase</keyword>
<organism evidence="1 4">
    <name type="scientific">Helicobacter muridarum</name>
    <dbReference type="NCBI Taxonomy" id="216"/>
    <lineage>
        <taxon>Bacteria</taxon>
        <taxon>Pseudomonadati</taxon>
        <taxon>Campylobacterota</taxon>
        <taxon>Epsilonproteobacteria</taxon>
        <taxon>Campylobacterales</taxon>
        <taxon>Helicobacteraceae</taxon>
        <taxon>Helicobacter</taxon>
    </lineage>
</organism>
<protein>
    <submittedName>
        <fullName evidence="1">Acetyltransferase</fullName>
    </submittedName>
    <submittedName>
        <fullName evidence="2">Gamma carbonic anhydrase family protein</fullName>
    </submittedName>
</protein>
<evidence type="ECO:0000313" key="2">
    <source>
        <dbReference type="EMBL" id="TLD98117.1"/>
    </source>
</evidence>
<proteinExistence type="predicted"/>
<accession>A0A377PSD5</accession>
<evidence type="ECO:0000313" key="3">
    <source>
        <dbReference type="Proteomes" id="UP000029922"/>
    </source>
</evidence>
<dbReference type="GO" id="GO:0016740">
    <property type="term" value="F:transferase activity"/>
    <property type="evidence" value="ECO:0007669"/>
    <property type="project" value="UniProtKB-KW"/>
</dbReference>
<dbReference type="OrthoDB" id="9803036at2"/>
<dbReference type="EMBL" id="JRPD02000040">
    <property type="protein sequence ID" value="TLD98117.1"/>
    <property type="molecule type" value="Genomic_DNA"/>
</dbReference>
<dbReference type="InterPro" id="IPR011004">
    <property type="entry name" value="Trimer_LpxA-like_sf"/>
</dbReference>
<dbReference type="Proteomes" id="UP000029922">
    <property type="component" value="Unassembled WGS sequence"/>
</dbReference>
<evidence type="ECO:0000313" key="4">
    <source>
        <dbReference type="Proteomes" id="UP000255139"/>
    </source>
</evidence>
<dbReference type="PANTHER" id="PTHR13061">
    <property type="entry name" value="DYNACTIN SUBUNIT P25"/>
    <property type="match status" value="1"/>
</dbReference>
<keyword evidence="4" id="KW-1185">Reference proteome</keyword>
<dbReference type="RefSeq" id="WP_104692263.1">
    <property type="nucleotide sequence ID" value="NZ_FZML01000007.1"/>
</dbReference>
<gene>
    <name evidence="1" type="primary">yrdA</name>
    <name evidence="2" type="ORF">LS73_009365</name>
    <name evidence="1" type="ORF">NCTC12714_00225</name>
</gene>
<dbReference type="PANTHER" id="PTHR13061:SF29">
    <property type="entry name" value="GAMMA CARBONIC ANHYDRASE-LIKE 1, MITOCHONDRIAL-RELATED"/>
    <property type="match status" value="1"/>
</dbReference>
<dbReference type="InterPro" id="IPR047324">
    <property type="entry name" value="LbH_gamma_CA-like"/>
</dbReference>
<dbReference type="EMBL" id="UGJE01000002">
    <property type="protein sequence ID" value="STQ85440.1"/>
    <property type="molecule type" value="Genomic_DNA"/>
</dbReference>
<dbReference type="InterPro" id="IPR001451">
    <property type="entry name" value="Hexapep"/>
</dbReference>
<dbReference type="InterPro" id="IPR050484">
    <property type="entry name" value="Transf_Hexapept/Carb_Anhydrase"/>
</dbReference>
<dbReference type="SUPFAM" id="SSF51161">
    <property type="entry name" value="Trimeric LpxA-like enzymes"/>
    <property type="match status" value="1"/>
</dbReference>
<name>A0A377PSD5_9HELI</name>
<sequence length="174" mass="19185">MLIKFKNIDPKLGKNVLICDGAKIIGEVEIGDNSSIWYNCVLRGDVNFIRIGKNTNVQDLTMIHVWHREPNMPYSGFPAIIGDNVTIGHSCIIHACNIHDNCLIGMGSIIMDGAEISSDSIVGAGSVVTKGKKFPPRSLIIGNPAKLIRELRDDEVVEIANSAKRYLEFAKDFY</sequence>
<dbReference type="AlphaFoldDB" id="A0A377PSD5"/>
<reference evidence="1 4" key="2">
    <citation type="submission" date="2018-06" db="EMBL/GenBank/DDBJ databases">
        <authorList>
            <consortium name="Pathogen Informatics"/>
            <person name="Doyle S."/>
        </authorList>
    </citation>
    <scope>NUCLEOTIDE SEQUENCE [LARGE SCALE GENOMIC DNA]</scope>
    <source>
        <strain evidence="1 4">NCTC12714</strain>
    </source>
</reference>
<dbReference type="STRING" id="216.LS73_10255"/>
<evidence type="ECO:0000313" key="1">
    <source>
        <dbReference type="EMBL" id="STQ85440.1"/>
    </source>
</evidence>
<dbReference type="Pfam" id="PF14602">
    <property type="entry name" value="Hexapep_2"/>
    <property type="match status" value="1"/>
</dbReference>
<reference evidence="2 3" key="1">
    <citation type="journal article" date="2014" name="Genome Announc.">
        <title>Draft genome sequences of eight enterohepatic helicobacter species isolated from both laboratory and wild rodents.</title>
        <authorList>
            <person name="Sheh A."/>
            <person name="Shen Z."/>
            <person name="Fox J.G."/>
        </authorList>
    </citation>
    <scope>NUCLEOTIDE SEQUENCE [LARGE SCALE GENOMIC DNA]</scope>
    <source>
        <strain evidence="2 3">ST1</strain>
    </source>
</reference>
<dbReference type="Proteomes" id="UP000255139">
    <property type="component" value="Unassembled WGS sequence"/>
</dbReference>
<dbReference type="Gene3D" id="2.160.10.10">
    <property type="entry name" value="Hexapeptide repeat proteins"/>
    <property type="match status" value="1"/>
</dbReference>
<dbReference type="CDD" id="cd04645">
    <property type="entry name" value="LbH_gamma_CA_like"/>
    <property type="match status" value="1"/>
</dbReference>
<dbReference type="Pfam" id="PF00132">
    <property type="entry name" value="Hexapep"/>
    <property type="match status" value="2"/>
</dbReference>